<reference evidence="10" key="1">
    <citation type="submission" date="2016-10" db="EMBL/GenBank/DDBJ databases">
        <authorList>
            <person name="Varghese N."/>
            <person name="Submissions S."/>
        </authorList>
    </citation>
    <scope>NUCLEOTIDE SEQUENCE [LARGE SCALE GENOMIC DNA]</scope>
    <source>
        <strain evidence="10">DSM 17465</strain>
    </source>
</reference>
<feature type="region of interest" description="Disordered" evidence="5">
    <location>
        <begin position="1569"/>
        <end position="1592"/>
    </location>
</feature>
<dbReference type="Gene3D" id="3.40.366.10">
    <property type="entry name" value="Malonyl-Coenzyme A Acyl Carrier Protein, domain 2"/>
    <property type="match status" value="1"/>
</dbReference>
<dbReference type="Pfam" id="PF14765">
    <property type="entry name" value="PS-DH"/>
    <property type="match status" value="1"/>
</dbReference>
<dbReference type="Gene3D" id="3.40.47.10">
    <property type="match status" value="1"/>
</dbReference>
<feature type="compositionally biased region" description="Basic and acidic residues" evidence="5">
    <location>
        <begin position="1965"/>
        <end position="1976"/>
    </location>
</feature>
<dbReference type="Pfam" id="PF00109">
    <property type="entry name" value="ketoacyl-synt"/>
    <property type="match status" value="1"/>
</dbReference>
<dbReference type="InterPro" id="IPR014030">
    <property type="entry name" value="Ketoacyl_synth_N"/>
</dbReference>
<dbReference type="EMBL" id="FPBD01000013">
    <property type="protein sequence ID" value="SFU16817.1"/>
    <property type="molecule type" value="Genomic_DNA"/>
</dbReference>
<dbReference type="Pfam" id="PF08659">
    <property type="entry name" value="KR"/>
    <property type="match status" value="1"/>
</dbReference>
<dbReference type="PANTHER" id="PTHR43775">
    <property type="entry name" value="FATTY ACID SYNTHASE"/>
    <property type="match status" value="1"/>
</dbReference>
<dbReference type="SUPFAM" id="SSF51735">
    <property type="entry name" value="NAD(P)-binding Rossmann-fold domains"/>
    <property type="match status" value="2"/>
</dbReference>
<dbReference type="InterPro" id="IPR050091">
    <property type="entry name" value="PKS_NRPS_Biosynth_Enz"/>
</dbReference>
<feature type="domain" description="PKS/mFAS DH" evidence="8">
    <location>
        <begin position="900"/>
        <end position="1166"/>
    </location>
</feature>
<dbReference type="Pfam" id="PF00698">
    <property type="entry name" value="Acyl_transf_1"/>
    <property type="match status" value="1"/>
</dbReference>
<dbReference type="SUPFAM" id="SSF55048">
    <property type="entry name" value="Probable ACP-binding domain of malonyl-CoA ACP transacylase"/>
    <property type="match status" value="1"/>
</dbReference>
<dbReference type="SMART" id="SM00822">
    <property type="entry name" value="PKS_KR"/>
    <property type="match status" value="1"/>
</dbReference>
<dbReference type="PROSITE" id="PS52019">
    <property type="entry name" value="PKS_MFAS_DH"/>
    <property type="match status" value="1"/>
</dbReference>
<dbReference type="RefSeq" id="WP_083417527.1">
    <property type="nucleotide sequence ID" value="NZ_FPBD01000013.1"/>
</dbReference>
<dbReference type="Gene3D" id="1.10.1200.10">
    <property type="entry name" value="ACP-like"/>
    <property type="match status" value="1"/>
</dbReference>
<evidence type="ECO:0000259" key="7">
    <source>
        <dbReference type="PROSITE" id="PS52004"/>
    </source>
</evidence>
<evidence type="ECO:0000259" key="8">
    <source>
        <dbReference type="PROSITE" id="PS52019"/>
    </source>
</evidence>
<dbReference type="SUPFAM" id="SSF53901">
    <property type="entry name" value="Thiolase-like"/>
    <property type="match status" value="1"/>
</dbReference>
<keyword evidence="10" id="KW-1185">Reference proteome</keyword>
<gene>
    <name evidence="9" type="ORF">SAMN05444141_11338</name>
</gene>
<dbReference type="Gene3D" id="3.30.70.3290">
    <property type="match status" value="1"/>
</dbReference>
<evidence type="ECO:0000313" key="9">
    <source>
        <dbReference type="EMBL" id="SFU16817.1"/>
    </source>
</evidence>
<feature type="domain" description="Ketosynthase family 3 (KS3)" evidence="7">
    <location>
        <begin position="4"/>
        <end position="432"/>
    </location>
</feature>
<dbReference type="Proteomes" id="UP000183371">
    <property type="component" value="Unassembled WGS sequence"/>
</dbReference>
<dbReference type="InterPro" id="IPR009081">
    <property type="entry name" value="PP-bd_ACP"/>
</dbReference>
<dbReference type="SMART" id="SM00826">
    <property type="entry name" value="PKS_DH"/>
    <property type="match status" value="1"/>
</dbReference>
<dbReference type="InterPro" id="IPR049900">
    <property type="entry name" value="PKS_mFAS_DH"/>
</dbReference>
<sequence>MNLENAVAVVGFGCRYPGGVNDASSFLDLLHDRRVAVRPPPSERWNMERYFGTETSGPARMYTREAGFLNESVKRFDAEIFGISPREAHAMDPQQRVMLEVTVEALENAGLNPWRLSGTRTGVYCGAMAVDYQNLLMRTANTHLVDTHTALGMTLGVIANRISHAFDLNGPSLSIDTACSASLTALHYACRDIRSGEAELAICGGINLILMPEFMMALCRGQFLGPNGRSLPFDARANGFGRGEGAGVVVLKKADQAMADADPIMGLILDSRINQDGRTNGMSRPNGDAQKQLMHELYSQAGLNPSDASFVEAHGTGTVVGDAIEAEAIGTVFGAGRRADDPVLIGTLKGNIGHLEAGAGIAAVIKALLSLDQGILPAHPSLEQLRTDIDFRGLNIAVSAYDEALAKRSNLRFAGVNGFGYGGTNVHLILAEAPESTKVEKPAVNPSLKSSVTAPQVIMLSGRDQAELQREAKSIAAHLEATKHSTADVARGSACLRPPNRFRAAVQGVSHQDLLDRLTCLAEGEEAPGIITGQGGNKVKPVFVFNGMGAQYPGMAAGLLETEPAFATAAREVEQLFQDRWQVSPLSILFDDTADPTAVDTQQWSNFIVQVSLLRMLQDWGVQPAAVIGHSAGDSIAALAAGVITLEEASAIVYHRVRLMRRLAGHGGMLAAALTVEEAQSHTRRIGGLDIAAINSPRLITISGHLDSLNHLFHDLETSGVFVRRIQVDVPYHSHLIEEICTEYTNALSSVVPKPSGMPWISTVYPDQAHSVADGTYWADNARLPVRFSAALDKLLDLGHRHFLQIGPHPALAGAMAEIASVRNEHILCTATLTRKQSALCAVAELRAQLYIQGMTADWERVQHKGRRVHGALPLRNWAGETYFTESAKSAIERLAPKAHELLGDREDGPGRHWRSVLSPTTPAFLSGHKVRNRVVVPAAVYIETAIAAIRSETVRQVRLENLTFSSPLILKQNDHVHLTTRWEPDGSIIVQSTSYPSYPGSEWKTHANLHGNVIDNVVASSHPGWSLKKPKTICVDAFYRRLEDFGLSYTGGFQAIKALRVDGNCAEADLSPPQPDMVLDPCLLDGAWQAALVLMDEPRLLLPQSVSSVTLLSPITEAVSARILARSTADAIELIVDVDLISSDGSVLARVEGLVCAEPPAPANSVDLDLYRSTWSTQTVSELPSTSHRWLLYGKDEASISMLAQHAPVGIDIVNTIKDVERHVSDGAERIVVLADSQQEDPEIHLLDLITLLNAIPDEMNNLRLIVVTRASFALMSGDVISANGHRALWGAVRAIRWERPDWKIDLYDLPDRITSLDGKQFWHACIEGLSSEGAIRNTRLLRHDLDHLRQTDIDSSTARISRSSIQTPLQLDLSGPRPVWRRLPHHVATVGDLRILAVTPAPGFPGRYDALATSAVDDTLLAVCGSEELLASGINRSKIKVSCPIDLPLQSRKPLPMTALSRIEYLRTRLAPGAPVSLELPDGLSLRFLVAFLTAHGHPVYQIGTAPVQFSGSNNMIEFLSRDRLETLTRLSYLAEQGAIYVTSKPDEGWMGSSLARRGYAVAALSETPETAPGSLSPLLTSQGRPDDDLPSGIEQSTNVICPWDRPLLTQGASSLLSPVIGGCCLITGGVSGVGAALAKTMARQGHQNLVLVGRRGPQTPGTSSLISELQQLGATPRIEACDVSDASAVLDLLKRIGPVKTVIHAAGAVIDCSMDQTSAEVVRTAFAAKVNGAKNLKAATAASPPDCMVLIGSLTASVGNRNQVAYASANACLEELADLWRQADESSMVLCFAPGAISDTGTVAQSKAIAARLDKLGISNISVKQIHDRLNLLTHDGNTISCAIFAAIDWSQWAPKVDPRSPLYRLIVSKKGAYHNKKNSEVSFTASEMALVLCNALAAVLRADPASLDTDKPLNTFGIDSLMSVSIALELEQATGVSCDPLDILAARSINELADTLSIRGQRKDGPPSEVREPQFVST</sequence>
<dbReference type="InterPro" id="IPR049551">
    <property type="entry name" value="PKS_DH_C"/>
</dbReference>
<dbReference type="PROSITE" id="PS52004">
    <property type="entry name" value="KS3_2"/>
    <property type="match status" value="1"/>
</dbReference>
<feature type="domain" description="Carrier" evidence="6">
    <location>
        <begin position="1890"/>
        <end position="1964"/>
    </location>
</feature>
<dbReference type="SMART" id="SM00825">
    <property type="entry name" value="PKS_KS"/>
    <property type="match status" value="1"/>
</dbReference>
<feature type="active site" description="Proton donor; for dehydratase activity" evidence="4">
    <location>
        <position position="1086"/>
    </location>
</feature>
<proteinExistence type="predicted"/>
<evidence type="ECO:0000313" key="10">
    <source>
        <dbReference type="Proteomes" id="UP000183371"/>
    </source>
</evidence>
<evidence type="ECO:0000256" key="5">
    <source>
        <dbReference type="SAM" id="MobiDB-lite"/>
    </source>
</evidence>
<dbReference type="InterPro" id="IPR016039">
    <property type="entry name" value="Thiolase-like"/>
</dbReference>
<dbReference type="CDD" id="cd00833">
    <property type="entry name" value="PKS"/>
    <property type="match status" value="1"/>
</dbReference>
<dbReference type="Pfam" id="PF21089">
    <property type="entry name" value="PKS_DH_N"/>
    <property type="match status" value="1"/>
</dbReference>
<dbReference type="Pfam" id="PF16197">
    <property type="entry name" value="KAsynt_C_assoc"/>
    <property type="match status" value="1"/>
</dbReference>
<feature type="region of interest" description="C-terminal hotdog fold" evidence="4">
    <location>
        <begin position="1031"/>
        <end position="1166"/>
    </location>
</feature>
<evidence type="ECO:0000256" key="4">
    <source>
        <dbReference type="PROSITE-ProRule" id="PRU01363"/>
    </source>
</evidence>
<dbReference type="InterPro" id="IPR020806">
    <property type="entry name" value="PKS_PP-bd"/>
</dbReference>
<dbReference type="InterPro" id="IPR042104">
    <property type="entry name" value="PKS_dehydratase_sf"/>
</dbReference>
<organism evidence="9 10">
    <name type="scientific">Pseudovibrio denitrificans</name>
    <dbReference type="NCBI Taxonomy" id="258256"/>
    <lineage>
        <taxon>Bacteria</taxon>
        <taxon>Pseudomonadati</taxon>
        <taxon>Pseudomonadota</taxon>
        <taxon>Alphaproteobacteria</taxon>
        <taxon>Hyphomicrobiales</taxon>
        <taxon>Stappiaceae</taxon>
        <taxon>Pseudovibrio</taxon>
    </lineage>
</organism>
<dbReference type="InterPro" id="IPR032821">
    <property type="entry name" value="PKS_assoc"/>
</dbReference>
<dbReference type="PANTHER" id="PTHR43775:SF37">
    <property type="entry name" value="SI:DKEY-61P9.11"/>
    <property type="match status" value="1"/>
</dbReference>
<dbReference type="InterPro" id="IPR014043">
    <property type="entry name" value="Acyl_transferase_dom"/>
</dbReference>
<evidence type="ECO:0000256" key="1">
    <source>
        <dbReference type="ARBA" id="ARBA00022450"/>
    </source>
</evidence>
<dbReference type="InterPro" id="IPR016035">
    <property type="entry name" value="Acyl_Trfase/lysoPLipase"/>
</dbReference>
<dbReference type="Gene3D" id="3.10.129.110">
    <property type="entry name" value="Polyketide synthase dehydratase"/>
    <property type="match status" value="1"/>
</dbReference>
<dbReference type="SMART" id="SM00823">
    <property type="entry name" value="PKS_PP"/>
    <property type="match status" value="1"/>
</dbReference>
<dbReference type="InterPro" id="IPR057326">
    <property type="entry name" value="KR_dom"/>
</dbReference>
<dbReference type="SMART" id="SM00827">
    <property type="entry name" value="PKS_AT"/>
    <property type="match status" value="1"/>
</dbReference>
<dbReference type="GO" id="GO:0006633">
    <property type="term" value="P:fatty acid biosynthetic process"/>
    <property type="evidence" value="ECO:0007669"/>
    <property type="project" value="InterPro"/>
</dbReference>
<dbReference type="InterPro" id="IPR018201">
    <property type="entry name" value="Ketoacyl_synth_AS"/>
</dbReference>
<evidence type="ECO:0000256" key="3">
    <source>
        <dbReference type="ARBA" id="ARBA00022679"/>
    </source>
</evidence>
<dbReference type="InterPro" id="IPR020841">
    <property type="entry name" value="PKS_Beta-ketoAc_synthase_dom"/>
</dbReference>
<dbReference type="GO" id="GO:0004315">
    <property type="term" value="F:3-oxoacyl-[acyl-carrier-protein] synthase activity"/>
    <property type="evidence" value="ECO:0007669"/>
    <property type="project" value="InterPro"/>
</dbReference>
<dbReference type="InterPro" id="IPR036291">
    <property type="entry name" value="NAD(P)-bd_dom_sf"/>
</dbReference>
<evidence type="ECO:0000256" key="2">
    <source>
        <dbReference type="ARBA" id="ARBA00022553"/>
    </source>
</evidence>
<dbReference type="InterPro" id="IPR014031">
    <property type="entry name" value="Ketoacyl_synth_C"/>
</dbReference>
<dbReference type="PROSITE" id="PS50075">
    <property type="entry name" value="CARRIER"/>
    <property type="match status" value="1"/>
</dbReference>
<dbReference type="InterPro" id="IPR020807">
    <property type="entry name" value="PKS_DH"/>
</dbReference>
<keyword evidence="1" id="KW-0596">Phosphopantetheine</keyword>
<dbReference type="Gene3D" id="3.40.50.720">
    <property type="entry name" value="NAD(P)-binding Rossmann-like Domain"/>
    <property type="match status" value="2"/>
</dbReference>
<dbReference type="Pfam" id="PF02801">
    <property type="entry name" value="Ketoacyl-synt_C"/>
    <property type="match status" value="1"/>
</dbReference>
<dbReference type="GO" id="GO:0031177">
    <property type="term" value="F:phosphopantetheine binding"/>
    <property type="evidence" value="ECO:0007669"/>
    <property type="project" value="InterPro"/>
</dbReference>
<accession>A0A1I7DYQ5</accession>
<name>A0A1I7DYQ5_9HYPH</name>
<dbReference type="InterPro" id="IPR001227">
    <property type="entry name" value="Ac_transferase_dom_sf"/>
</dbReference>
<protein>
    <submittedName>
        <fullName evidence="9">Acyl transferase domain-containing protein</fullName>
    </submittedName>
</protein>
<dbReference type="Pfam" id="PF00550">
    <property type="entry name" value="PP-binding"/>
    <property type="match status" value="1"/>
</dbReference>
<keyword evidence="3 9" id="KW-0808">Transferase</keyword>
<dbReference type="PROSITE" id="PS00606">
    <property type="entry name" value="KS3_1"/>
    <property type="match status" value="1"/>
</dbReference>
<dbReference type="SUPFAM" id="SSF52151">
    <property type="entry name" value="FabD/lysophospholipase-like"/>
    <property type="match status" value="1"/>
</dbReference>
<dbReference type="GO" id="GO:0004312">
    <property type="term" value="F:fatty acid synthase activity"/>
    <property type="evidence" value="ECO:0007669"/>
    <property type="project" value="TreeGrafter"/>
</dbReference>
<evidence type="ECO:0000259" key="6">
    <source>
        <dbReference type="PROSITE" id="PS50075"/>
    </source>
</evidence>
<feature type="region of interest" description="Disordered" evidence="5">
    <location>
        <begin position="1961"/>
        <end position="1982"/>
    </location>
</feature>
<dbReference type="InterPro" id="IPR016036">
    <property type="entry name" value="Malonyl_transacylase_ACP-bd"/>
</dbReference>
<dbReference type="InterPro" id="IPR049552">
    <property type="entry name" value="PKS_DH_N"/>
</dbReference>
<feature type="active site" description="Proton acceptor; for dehydratase activity" evidence="4">
    <location>
        <position position="929"/>
    </location>
</feature>
<dbReference type="InterPro" id="IPR013968">
    <property type="entry name" value="PKS_KR"/>
</dbReference>
<keyword evidence="2" id="KW-0597">Phosphoprotein</keyword>
<dbReference type="InterPro" id="IPR036736">
    <property type="entry name" value="ACP-like_sf"/>
</dbReference>
<dbReference type="SUPFAM" id="SSF47336">
    <property type="entry name" value="ACP-like"/>
    <property type="match status" value="1"/>
</dbReference>
<feature type="region of interest" description="N-terminal hotdog fold" evidence="4">
    <location>
        <begin position="900"/>
        <end position="1019"/>
    </location>
</feature>